<evidence type="ECO:0000313" key="9">
    <source>
        <dbReference type="Proteomes" id="UP000694555"/>
    </source>
</evidence>
<dbReference type="Ensembl" id="ENSBJAT00000006915.1">
    <property type="protein sequence ID" value="ENSBJAP00000006716.1"/>
    <property type="gene ID" value="ENSBJAG00000004786.1"/>
</dbReference>
<evidence type="ECO:0000256" key="3">
    <source>
        <dbReference type="ARBA" id="ARBA00022692"/>
    </source>
</evidence>
<reference evidence="8" key="1">
    <citation type="submission" date="2025-08" db="UniProtKB">
        <authorList>
            <consortium name="Ensembl"/>
        </authorList>
    </citation>
    <scope>IDENTIFICATION</scope>
</reference>
<feature type="transmembrane region" description="Helical" evidence="7">
    <location>
        <begin position="81"/>
        <end position="101"/>
    </location>
</feature>
<dbReference type="AlphaFoldDB" id="A0A8C0AT28"/>
<accession>A0A8C0AT28</accession>
<dbReference type="PANTHER" id="PTHR13624">
    <property type="entry name" value="RE42071P"/>
    <property type="match status" value="1"/>
</dbReference>
<evidence type="ECO:0000256" key="2">
    <source>
        <dbReference type="ARBA" id="ARBA00009706"/>
    </source>
</evidence>
<evidence type="ECO:0000256" key="6">
    <source>
        <dbReference type="ARBA" id="ARBA00023180"/>
    </source>
</evidence>
<proteinExistence type="inferred from homology"/>
<evidence type="ECO:0000256" key="5">
    <source>
        <dbReference type="ARBA" id="ARBA00023136"/>
    </source>
</evidence>
<keyword evidence="3 7" id="KW-0812">Transmembrane</keyword>
<evidence type="ECO:0000256" key="4">
    <source>
        <dbReference type="ARBA" id="ARBA00022989"/>
    </source>
</evidence>
<dbReference type="InterPro" id="IPR019395">
    <property type="entry name" value="Transmembrane_161A/B"/>
</dbReference>
<dbReference type="Pfam" id="PF10268">
    <property type="entry name" value="Tmemb_161AB"/>
    <property type="match status" value="1"/>
</dbReference>
<keyword evidence="9" id="KW-1185">Reference proteome</keyword>
<organism evidence="8 9">
    <name type="scientific">Buteo japonicus</name>
    <dbReference type="NCBI Taxonomy" id="224669"/>
    <lineage>
        <taxon>Eukaryota</taxon>
        <taxon>Metazoa</taxon>
        <taxon>Chordata</taxon>
        <taxon>Craniata</taxon>
        <taxon>Vertebrata</taxon>
        <taxon>Euteleostomi</taxon>
        <taxon>Archelosauria</taxon>
        <taxon>Archosauria</taxon>
        <taxon>Dinosauria</taxon>
        <taxon>Saurischia</taxon>
        <taxon>Theropoda</taxon>
        <taxon>Coelurosauria</taxon>
        <taxon>Aves</taxon>
        <taxon>Neognathae</taxon>
        <taxon>Neoaves</taxon>
        <taxon>Telluraves</taxon>
        <taxon>Accipitrimorphae</taxon>
        <taxon>Accipitriformes</taxon>
        <taxon>Accipitridae</taxon>
        <taxon>Accipitrinae</taxon>
        <taxon>Buteo</taxon>
    </lineage>
</organism>
<protein>
    <submittedName>
        <fullName evidence="8">Uncharacterized protein</fullName>
    </submittedName>
</protein>
<comment type="similarity">
    <text evidence="2">Belongs to the TMEM161 family.</text>
</comment>
<sequence length="150" mass="17229">MAILIVTENYLEFGLESGFSNFSEISGNIFVCFITLLHINFLAPLFMVLLWVKPITKDYIMNPPLGKESVPLISEDTFDTVRLWIIILLCALRLAMMRHHLQAYLNLAQKSVDQMKKEAGRISMVDLQKMVSMVALKLHIWKWCCVLPAK</sequence>
<evidence type="ECO:0000313" key="8">
    <source>
        <dbReference type="Ensembl" id="ENSBJAP00000006716.1"/>
    </source>
</evidence>
<dbReference type="Proteomes" id="UP000694555">
    <property type="component" value="Unplaced"/>
</dbReference>
<keyword evidence="5 7" id="KW-0472">Membrane</keyword>
<feature type="transmembrane region" description="Helical" evidence="7">
    <location>
        <begin position="29"/>
        <end position="52"/>
    </location>
</feature>
<keyword evidence="4 7" id="KW-1133">Transmembrane helix</keyword>
<dbReference type="PANTHER" id="PTHR13624:SF3">
    <property type="entry name" value="TRANSMEMBRANE PROTEIN 161B"/>
    <property type="match status" value="1"/>
</dbReference>
<evidence type="ECO:0000256" key="1">
    <source>
        <dbReference type="ARBA" id="ARBA00004141"/>
    </source>
</evidence>
<name>A0A8C0AT28_9AVES</name>
<evidence type="ECO:0000256" key="7">
    <source>
        <dbReference type="SAM" id="Phobius"/>
    </source>
</evidence>
<comment type="subcellular location">
    <subcellularLocation>
        <location evidence="1">Membrane</location>
        <topology evidence="1">Multi-pass membrane protein</topology>
    </subcellularLocation>
</comment>
<dbReference type="GO" id="GO:0016020">
    <property type="term" value="C:membrane"/>
    <property type="evidence" value="ECO:0007669"/>
    <property type="project" value="UniProtKB-SubCell"/>
</dbReference>
<reference evidence="8" key="2">
    <citation type="submission" date="2025-09" db="UniProtKB">
        <authorList>
            <consortium name="Ensembl"/>
        </authorList>
    </citation>
    <scope>IDENTIFICATION</scope>
</reference>
<keyword evidence="6" id="KW-0325">Glycoprotein</keyword>